<comment type="similarity">
    <text evidence="1">Belongs to the bacterial solute-binding protein 3 family.</text>
</comment>
<dbReference type="PANTHER" id="PTHR35936">
    <property type="entry name" value="MEMBRANE-BOUND LYTIC MUREIN TRANSGLYCOSYLASE F"/>
    <property type="match status" value="1"/>
</dbReference>
<dbReference type="AlphaFoldDB" id="A0A1I4Q8Y8"/>
<evidence type="ECO:0000256" key="2">
    <source>
        <dbReference type="ARBA" id="ARBA00022729"/>
    </source>
</evidence>
<keyword evidence="6" id="KW-1185">Reference proteome</keyword>
<dbReference type="SMART" id="SM00062">
    <property type="entry name" value="PBPb"/>
    <property type="match status" value="1"/>
</dbReference>
<dbReference type="Proteomes" id="UP000243629">
    <property type="component" value="Unassembled WGS sequence"/>
</dbReference>
<reference evidence="6" key="1">
    <citation type="submission" date="2016-10" db="EMBL/GenBank/DDBJ databases">
        <authorList>
            <person name="Varghese N."/>
            <person name="Submissions S."/>
        </authorList>
    </citation>
    <scope>NUCLEOTIDE SEQUENCE [LARGE SCALE GENOMIC DNA]</scope>
    <source>
        <strain evidence="6">DSM 24213</strain>
    </source>
</reference>
<dbReference type="STRING" id="1720063.SAMN05216217_10426"/>
<dbReference type="SUPFAM" id="SSF53850">
    <property type="entry name" value="Periplasmic binding protein-like II"/>
    <property type="match status" value="1"/>
</dbReference>
<organism evidence="5 6">
    <name type="scientific">Halopseudomonas yangmingensis</name>
    <dbReference type="NCBI Taxonomy" id="1720063"/>
    <lineage>
        <taxon>Bacteria</taxon>
        <taxon>Pseudomonadati</taxon>
        <taxon>Pseudomonadota</taxon>
        <taxon>Gammaproteobacteria</taxon>
        <taxon>Pseudomonadales</taxon>
        <taxon>Pseudomonadaceae</taxon>
        <taxon>Halopseudomonas</taxon>
    </lineage>
</organism>
<protein>
    <submittedName>
        <fullName evidence="5">Polar amino acid transport system substrate-binding protein</fullName>
    </submittedName>
</protein>
<feature type="chain" id="PRO_5017410020" evidence="3">
    <location>
        <begin position="19"/>
        <end position="271"/>
    </location>
</feature>
<evidence type="ECO:0000256" key="1">
    <source>
        <dbReference type="ARBA" id="ARBA00010333"/>
    </source>
</evidence>
<feature type="signal peptide" evidence="3">
    <location>
        <begin position="1"/>
        <end position="18"/>
    </location>
</feature>
<dbReference type="InterPro" id="IPR001638">
    <property type="entry name" value="Solute-binding_3/MltF_N"/>
</dbReference>
<dbReference type="RefSeq" id="WP_093473730.1">
    <property type="nucleotide sequence ID" value="NZ_FOUI01000004.1"/>
</dbReference>
<dbReference type="EMBL" id="FOUI01000004">
    <property type="protein sequence ID" value="SFM36517.1"/>
    <property type="molecule type" value="Genomic_DNA"/>
</dbReference>
<gene>
    <name evidence="5" type="ORF">SAMN05216217_10426</name>
</gene>
<evidence type="ECO:0000259" key="4">
    <source>
        <dbReference type="SMART" id="SM00062"/>
    </source>
</evidence>
<dbReference type="Gene3D" id="3.40.190.10">
    <property type="entry name" value="Periplasmic binding protein-like II"/>
    <property type="match status" value="2"/>
</dbReference>
<feature type="domain" description="Solute-binding protein family 3/N-terminal" evidence="4">
    <location>
        <begin position="23"/>
        <end position="242"/>
    </location>
</feature>
<dbReference type="OrthoDB" id="7677520at2"/>
<keyword evidence="2 3" id="KW-0732">Signal</keyword>
<evidence type="ECO:0000313" key="5">
    <source>
        <dbReference type="EMBL" id="SFM36517.1"/>
    </source>
</evidence>
<dbReference type="Pfam" id="PF00497">
    <property type="entry name" value="SBP_bac_3"/>
    <property type="match status" value="1"/>
</dbReference>
<accession>A0A1I4Q8Y8</accession>
<proteinExistence type="inferred from homology"/>
<sequence>MSRLLAVLLWLVATPLAAAPVCERVVAAGNPQYPPLLWVDPQDRSRLIGVGADMLADVLAPAGVKVDVLNVGPWSRAQEEARSGRVDMLVGAFLTRERLEYMDYVYPPYMEVPSAIFVRRDSLFPWSGWHDLRGLKGSTLLNNSFGMAFDRYARDYLQIKKVPSIEQSFQLLQRARVDYVVYERHQGEALLLQMGLADEIVAMEGSVNAEPLYLTISHNSACNTAALRRALATGLADWLREGRLEPLLERNRERWLAQFPPAASAVEPVAE</sequence>
<evidence type="ECO:0000313" key="6">
    <source>
        <dbReference type="Proteomes" id="UP000243629"/>
    </source>
</evidence>
<dbReference type="PANTHER" id="PTHR35936:SF6">
    <property type="entry name" value="AMINO ACID ABC TRANSPORTER SUBSTRATE-BINDING PAAT FAMILY PROTEIN"/>
    <property type="match status" value="1"/>
</dbReference>
<name>A0A1I4Q8Y8_9GAMM</name>
<evidence type="ECO:0000256" key="3">
    <source>
        <dbReference type="SAM" id="SignalP"/>
    </source>
</evidence>